<feature type="domain" description="Peptidoglycan binding-like" evidence="3">
    <location>
        <begin position="56"/>
        <end position="94"/>
    </location>
</feature>
<sequence length="136" mass="13906">MRSATAFALLFSIALPAAAARPHHAKHAATTSHSSAHKKTAAAVSHTPAMAPERATAIQAALIKQGYLTGEPSGNWDSSSVSAMQKMQSDNGWQTKYTPDSRALIKLGLAHNDTTAVASAPSSPAGGGVSDASSQQ</sequence>
<dbReference type="Pfam" id="PF01471">
    <property type="entry name" value="PG_binding_1"/>
    <property type="match status" value="1"/>
</dbReference>
<feature type="signal peptide" evidence="2">
    <location>
        <begin position="1"/>
        <end position="19"/>
    </location>
</feature>
<evidence type="ECO:0000313" key="5">
    <source>
        <dbReference type="Proteomes" id="UP001596391"/>
    </source>
</evidence>
<dbReference type="EMBL" id="JBHSWI010000001">
    <property type="protein sequence ID" value="MFC6644317.1"/>
    <property type="molecule type" value="Genomic_DNA"/>
</dbReference>
<gene>
    <name evidence="4" type="ORF">ACFQBQ_01660</name>
</gene>
<evidence type="ECO:0000259" key="3">
    <source>
        <dbReference type="Pfam" id="PF01471"/>
    </source>
</evidence>
<keyword evidence="2" id="KW-0732">Signal</keyword>
<dbReference type="RefSeq" id="WP_263372252.1">
    <property type="nucleotide sequence ID" value="NZ_JAGSYD010000004.1"/>
</dbReference>
<protein>
    <submittedName>
        <fullName evidence="4">Peptidoglycan-binding domain-containing protein</fullName>
    </submittedName>
</protein>
<proteinExistence type="predicted"/>
<comment type="caution">
    <text evidence="4">The sequence shown here is derived from an EMBL/GenBank/DDBJ whole genome shotgun (WGS) entry which is preliminary data.</text>
</comment>
<feature type="compositionally biased region" description="Polar residues" evidence="1">
    <location>
        <begin position="75"/>
        <end position="96"/>
    </location>
</feature>
<feature type="region of interest" description="Disordered" evidence="1">
    <location>
        <begin position="74"/>
        <end position="96"/>
    </location>
</feature>
<keyword evidence="5" id="KW-1185">Reference proteome</keyword>
<feature type="region of interest" description="Disordered" evidence="1">
    <location>
        <begin position="24"/>
        <end position="50"/>
    </location>
</feature>
<dbReference type="InterPro" id="IPR036365">
    <property type="entry name" value="PGBD-like_sf"/>
</dbReference>
<dbReference type="InterPro" id="IPR002477">
    <property type="entry name" value="Peptidoglycan-bd-like"/>
</dbReference>
<evidence type="ECO:0000313" key="4">
    <source>
        <dbReference type="EMBL" id="MFC6644317.1"/>
    </source>
</evidence>
<reference evidence="5" key="1">
    <citation type="journal article" date="2019" name="Int. J. Syst. Evol. Microbiol.">
        <title>The Global Catalogue of Microorganisms (GCM) 10K type strain sequencing project: providing services to taxonomists for standard genome sequencing and annotation.</title>
        <authorList>
            <consortium name="The Broad Institute Genomics Platform"/>
            <consortium name="The Broad Institute Genome Sequencing Center for Infectious Disease"/>
            <person name="Wu L."/>
            <person name="Ma J."/>
        </authorList>
    </citation>
    <scope>NUCLEOTIDE SEQUENCE [LARGE SCALE GENOMIC DNA]</scope>
    <source>
        <strain evidence="5">CGMCC 1.16026</strain>
    </source>
</reference>
<name>A0ABW1Z760_9BACT</name>
<evidence type="ECO:0000256" key="1">
    <source>
        <dbReference type="SAM" id="MobiDB-lite"/>
    </source>
</evidence>
<feature type="region of interest" description="Disordered" evidence="1">
    <location>
        <begin position="116"/>
        <end position="136"/>
    </location>
</feature>
<dbReference type="SUPFAM" id="SSF47090">
    <property type="entry name" value="PGBD-like"/>
    <property type="match status" value="1"/>
</dbReference>
<feature type="chain" id="PRO_5045457432" evidence="2">
    <location>
        <begin position="20"/>
        <end position="136"/>
    </location>
</feature>
<evidence type="ECO:0000256" key="2">
    <source>
        <dbReference type="SAM" id="SignalP"/>
    </source>
</evidence>
<dbReference type="Proteomes" id="UP001596391">
    <property type="component" value="Unassembled WGS sequence"/>
</dbReference>
<accession>A0ABW1Z760</accession>
<organism evidence="4 5">
    <name type="scientific">Granulicella cerasi</name>
    <dbReference type="NCBI Taxonomy" id="741063"/>
    <lineage>
        <taxon>Bacteria</taxon>
        <taxon>Pseudomonadati</taxon>
        <taxon>Acidobacteriota</taxon>
        <taxon>Terriglobia</taxon>
        <taxon>Terriglobales</taxon>
        <taxon>Acidobacteriaceae</taxon>
        <taxon>Granulicella</taxon>
    </lineage>
</organism>